<dbReference type="GO" id="GO:0008732">
    <property type="term" value="F:L-allo-threonine aldolase activity"/>
    <property type="evidence" value="ECO:0007669"/>
    <property type="project" value="TreeGrafter"/>
</dbReference>
<keyword evidence="4" id="KW-0456">Lyase</keyword>
<protein>
    <recommendedName>
        <fullName evidence="6">Aromatic amino acid beta-eliminating lyase/threonine aldolase domain-containing protein</fullName>
    </recommendedName>
</protein>
<dbReference type="Proteomes" id="UP000002748">
    <property type="component" value="Unassembled WGS sequence"/>
</dbReference>
<dbReference type="InterPro" id="IPR015421">
    <property type="entry name" value="PyrdxlP-dep_Trfase_major"/>
</dbReference>
<feature type="region of interest" description="Disordered" evidence="5">
    <location>
        <begin position="52"/>
        <end position="84"/>
    </location>
</feature>
<sequence>MSTASSSRPSIPSTTNPSAGYGTPLSSLLLPNFKPKQVKPSHAFNSYTGFTKSVTPSTASPASSAASSPKMTASLPPPSKLDEGHPCVTDISEAIGGKANVERLHRTARDFRSDTFTMPSDAQMMEGVRASRGDDVYMEDSATAALEERIAKMAGKEAALLGVSGTMTNQLAIRTHMKQPPHSIITDNRAHVHLMEAGGIAVFSQATTHALAPSNGLHLTVEDIEPALQLGTNIHIAPTKLICLENTLSGIVFPQDEVVRIGELAKKHGVAMHLDGARAWNVAAAELERRGLDPNSEEDRTTVLSDILAPFDTASLCLSKGVGAPIGSAIVGSKEFIERAKWFRKMFGGGWRQSGSLAAQADYALTHHFPRLAGTHALARRLADGLKEAGCDIVAPVDTNMVFFDPAPAGINLEQVAAALAELPDPITIGANRLVLHHQTSPQAVEDFIQVVKDLADAVDPEDRPTKRQKLGEKDGRIRLQVTGNYTTDK</sequence>
<dbReference type="GO" id="GO:0005829">
    <property type="term" value="C:cytosol"/>
    <property type="evidence" value="ECO:0007669"/>
    <property type="project" value="TreeGrafter"/>
</dbReference>
<dbReference type="RefSeq" id="XP_014184366.1">
    <property type="nucleotide sequence ID" value="XM_014328891.1"/>
</dbReference>
<dbReference type="SUPFAM" id="SSF53383">
    <property type="entry name" value="PLP-dependent transferases"/>
    <property type="match status" value="1"/>
</dbReference>
<dbReference type="InterPro" id="IPR015424">
    <property type="entry name" value="PyrdxlP-dep_Trfase"/>
</dbReference>
<dbReference type="InterPro" id="IPR023603">
    <property type="entry name" value="Low_specificity_L-TA-like"/>
</dbReference>
<evidence type="ECO:0000256" key="3">
    <source>
        <dbReference type="ARBA" id="ARBA00022898"/>
    </source>
</evidence>
<evidence type="ECO:0000256" key="2">
    <source>
        <dbReference type="ARBA" id="ARBA00006966"/>
    </source>
</evidence>
<reference evidence="7 8" key="1">
    <citation type="journal article" date="2012" name="Eukaryot. Cell">
        <title>Draft genome sequence of CBS 2479, the standard type strain of Trichosporon asahii.</title>
        <authorList>
            <person name="Yang R.Y."/>
            <person name="Li H.T."/>
            <person name="Zhu H."/>
            <person name="Zhou G.P."/>
            <person name="Wang M."/>
            <person name="Wang L."/>
        </authorList>
    </citation>
    <scope>NUCLEOTIDE SEQUENCE [LARGE SCALE GENOMIC DNA]</scope>
    <source>
        <strain evidence="8">ATCC 90039 / CBS 2479 / JCM 2466 / KCTC 7840 / NCYC 2677 / UAMH 7654</strain>
    </source>
</reference>
<dbReference type="InterPro" id="IPR001597">
    <property type="entry name" value="ArAA_b-elim_lyase/Thr_aldolase"/>
</dbReference>
<evidence type="ECO:0000256" key="4">
    <source>
        <dbReference type="ARBA" id="ARBA00023239"/>
    </source>
</evidence>
<comment type="similarity">
    <text evidence="2">Belongs to the threonine aldolase family.</text>
</comment>
<gene>
    <name evidence="7" type="ORF">A1Q1_00050</name>
</gene>
<dbReference type="InterPro" id="IPR015422">
    <property type="entry name" value="PyrdxlP-dep_Trfase_small"/>
</dbReference>
<dbReference type="NCBIfam" id="NF041359">
    <property type="entry name" value="GntG_guanitoxin"/>
    <property type="match status" value="1"/>
</dbReference>
<dbReference type="Pfam" id="PF01212">
    <property type="entry name" value="Beta_elim_lyase"/>
    <property type="match status" value="1"/>
</dbReference>
<dbReference type="Gene3D" id="3.40.640.10">
    <property type="entry name" value="Type I PLP-dependent aspartate aminotransferase-like (Major domain)"/>
    <property type="match status" value="1"/>
</dbReference>
<feature type="compositionally biased region" description="Basic and acidic residues" evidence="5">
    <location>
        <begin position="461"/>
        <end position="478"/>
    </location>
</feature>
<dbReference type="AlphaFoldDB" id="J8QH59"/>
<feature type="region of interest" description="Disordered" evidence="5">
    <location>
        <begin position="460"/>
        <end position="490"/>
    </location>
</feature>
<dbReference type="KEGG" id="tasa:A1Q1_00050"/>
<dbReference type="Gene3D" id="3.90.1150.10">
    <property type="entry name" value="Aspartate Aminotransferase, domain 1"/>
    <property type="match status" value="1"/>
</dbReference>
<dbReference type="VEuPathDB" id="FungiDB:A1Q1_00050"/>
<dbReference type="PANTHER" id="PTHR48097:SF9">
    <property type="entry name" value="L-THREONINE ALDOLASE"/>
    <property type="match status" value="1"/>
</dbReference>
<organism evidence="7 8">
    <name type="scientific">Trichosporon asahii var. asahii (strain ATCC 90039 / CBS 2479 / JCM 2466 / KCTC 7840 / NBRC 103889/ NCYC 2677 / UAMH 7654)</name>
    <name type="common">Yeast</name>
    <dbReference type="NCBI Taxonomy" id="1186058"/>
    <lineage>
        <taxon>Eukaryota</taxon>
        <taxon>Fungi</taxon>
        <taxon>Dikarya</taxon>
        <taxon>Basidiomycota</taxon>
        <taxon>Agaricomycotina</taxon>
        <taxon>Tremellomycetes</taxon>
        <taxon>Trichosporonales</taxon>
        <taxon>Trichosporonaceae</taxon>
        <taxon>Trichosporon</taxon>
    </lineage>
</organism>
<dbReference type="EMBL" id="ALBS01000009">
    <property type="protein sequence ID" value="EJT53043.1"/>
    <property type="molecule type" value="Genomic_DNA"/>
</dbReference>
<keyword evidence="3" id="KW-0663">Pyridoxal phosphate</keyword>
<comment type="caution">
    <text evidence="7">The sequence shown here is derived from an EMBL/GenBank/DDBJ whole genome shotgun (WGS) entry which is preliminary data.</text>
</comment>
<dbReference type="GO" id="GO:0006545">
    <property type="term" value="P:glycine biosynthetic process"/>
    <property type="evidence" value="ECO:0007669"/>
    <property type="project" value="TreeGrafter"/>
</dbReference>
<evidence type="ECO:0000256" key="5">
    <source>
        <dbReference type="SAM" id="MobiDB-lite"/>
    </source>
</evidence>
<evidence type="ECO:0000256" key="1">
    <source>
        <dbReference type="ARBA" id="ARBA00001933"/>
    </source>
</evidence>
<evidence type="ECO:0000259" key="6">
    <source>
        <dbReference type="Pfam" id="PF01212"/>
    </source>
</evidence>
<dbReference type="OrthoDB" id="10261951at2759"/>
<proteinExistence type="inferred from homology"/>
<evidence type="ECO:0000313" key="8">
    <source>
        <dbReference type="Proteomes" id="UP000002748"/>
    </source>
</evidence>
<evidence type="ECO:0000313" key="7">
    <source>
        <dbReference type="EMBL" id="EJT53043.1"/>
    </source>
</evidence>
<dbReference type="PANTHER" id="PTHR48097">
    <property type="entry name" value="L-THREONINE ALDOLASE-RELATED"/>
    <property type="match status" value="1"/>
</dbReference>
<dbReference type="HOGENOM" id="CLU_029381_1_1_1"/>
<feature type="domain" description="Aromatic amino acid beta-eliminating lyase/threonine aldolase" evidence="6">
    <location>
        <begin position="110"/>
        <end position="405"/>
    </location>
</feature>
<feature type="region of interest" description="Disordered" evidence="5">
    <location>
        <begin position="1"/>
        <end position="33"/>
    </location>
</feature>
<feature type="compositionally biased region" description="Low complexity" evidence="5">
    <location>
        <begin position="53"/>
        <end position="74"/>
    </location>
</feature>
<comment type="cofactor">
    <cofactor evidence="1">
        <name>pyridoxal 5'-phosphate</name>
        <dbReference type="ChEBI" id="CHEBI:597326"/>
    </cofactor>
</comment>
<dbReference type="GO" id="GO:0006567">
    <property type="term" value="P:L-threonine catabolic process"/>
    <property type="evidence" value="ECO:0007669"/>
    <property type="project" value="TreeGrafter"/>
</dbReference>
<accession>J8QH59</accession>
<dbReference type="GeneID" id="25983564"/>
<feature type="compositionally biased region" description="Low complexity" evidence="5">
    <location>
        <begin position="1"/>
        <end position="18"/>
    </location>
</feature>
<name>J8QH59_TRIAS</name>
<dbReference type="FunFam" id="3.40.640.10:FF:000030">
    <property type="entry name" value="Low-specificity L-threonine aldolase"/>
    <property type="match status" value="1"/>
</dbReference>